<protein>
    <submittedName>
        <fullName evidence="1">Uncharacterized protein</fullName>
    </submittedName>
</protein>
<dbReference type="EMBL" id="CP019471">
    <property type="protein sequence ID" value="UQC75214.1"/>
    <property type="molecule type" value="Genomic_DNA"/>
</dbReference>
<dbReference type="AlphaFoldDB" id="A0A9Q8SD71"/>
<organism evidence="1 2">
    <name type="scientific">Colletotrichum lupini</name>
    <dbReference type="NCBI Taxonomy" id="145971"/>
    <lineage>
        <taxon>Eukaryota</taxon>
        <taxon>Fungi</taxon>
        <taxon>Dikarya</taxon>
        <taxon>Ascomycota</taxon>
        <taxon>Pezizomycotina</taxon>
        <taxon>Sordariomycetes</taxon>
        <taxon>Hypocreomycetidae</taxon>
        <taxon>Glomerellales</taxon>
        <taxon>Glomerellaceae</taxon>
        <taxon>Colletotrichum</taxon>
        <taxon>Colletotrichum acutatum species complex</taxon>
    </lineage>
</organism>
<evidence type="ECO:0000313" key="1">
    <source>
        <dbReference type="EMBL" id="UQC75214.1"/>
    </source>
</evidence>
<feature type="non-terminal residue" evidence="1">
    <location>
        <position position="1"/>
    </location>
</feature>
<dbReference type="GeneID" id="73335913"/>
<dbReference type="Proteomes" id="UP000830671">
    <property type="component" value="Chromosome 1"/>
</dbReference>
<reference evidence="1" key="1">
    <citation type="journal article" date="2021" name="Mol. Plant Microbe Interact.">
        <title>Complete Genome Sequence of the Plant-Pathogenic Fungus Colletotrichum lupini.</title>
        <authorList>
            <person name="Baroncelli R."/>
            <person name="Pensec F."/>
            <person name="Da Lio D."/>
            <person name="Boufleur T."/>
            <person name="Vicente I."/>
            <person name="Sarrocco S."/>
            <person name="Picot A."/>
            <person name="Baraldi E."/>
            <person name="Sukno S."/>
            <person name="Thon M."/>
            <person name="Le Floch G."/>
        </authorList>
    </citation>
    <scope>NUCLEOTIDE SEQUENCE</scope>
    <source>
        <strain evidence="1">IMI 504893</strain>
    </source>
</reference>
<sequence length="59" mass="6671">RKGIELIRTIIKRLKTLYSIINRYNNGTGLIYISKSALKIGSINTRLLISIISLNLVIN</sequence>
<accession>A0A9Q8SD71</accession>
<evidence type="ECO:0000313" key="2">
    <source>
        <dbReference type="Proteomes" id="UP000830671"/>
    </source>
</evidence>
<dbReference type="RefSeq" id="XP_049136860.1">
    <property type="nucleotide sequence ID" value="XM_049280903.1"/>
</dbReference>
<keyword evidence="2" id="KW-1185">Reference proteome</keyword>
<gene>
    <name evidence="1" type="ORF">CLUP02_01867</name>
</gene>
<proteinExistence type="predicted"/>
<dbReference type="KEGG" id="clup:CLUP02_01867"/>
<name>A0A9Q8SD71_9PEZI</name>